<evidence type="ECO:0008006" key="4">
    <source>
        <dbReference type="Google" id="ProtNLM"/>
    </source>
</evidence>
<gene>
    <name evidence="2" type="ORF">QBC37DRAFT_393867</name>
</gene>
<feature type="compositionally biased region" description="Polar residues" evidence="1">
    <location>
        <begin position="182"/>
        <end position="197"/>
    </location>
</feature>
<keyword evidence="3" id="KW-1185">Reference proteome</keyword>
<reference evidence="2" key="2">
    <citation type="submission" date="2023-05" db="EMBL/GenBank/DDBJ databases">
        <authorList>
            <consortium name="Lawrence Berkeley National Laboratory"/>
            <person name="Steindorff A."/>
            <person name="Hensen N."/>
            <person name="Bonometti L."/>
            <person name="Westerberg I."/>
            <person name="Brannstrom I.O."/>
            <person name="Guillou S."/>
            <person name="Cros-Aarteil S."/>
            <person name="Calhoun S."/>
            <person name="Haridas S."/>
            <person name="Kuo A."/>
            <person name="Mondo S."/>
            <person name="Pangilinan J."/>
            <person name="Riley R."/>
            <person name="Labutti K."/>
            <person name="Andreopoulos B."/>
            <person name="Lipzen A."/>
            <person name="Chen C."/>
            <person name="Yanf M."/>
            <person name="Daum C."/>
            <person name="Ng V."/>
            <person name="Clum A."/>
            <person name="Ohm R."/>
            <person name="Martin F."/>
            <person name="Silar P."/>
            <person name="Natvig D."/>
            <person name="Lalanne C."/>
            <person name="Gautier V."/>
            <person name="Ament-Velasquez S.L."/>
            <person name="Kruys A."/>
            <person name="Hutchinson M.I."/>
            <person name="Powell A.J."/>
            <person name="Barry K."/>
            <person name="Miller A.N."/>
            <person name="Grigoriev I.V."/>
            <person name="Debuchy R."/>
            <person name="Gladieux P."/>
            <person name="Thoren M.H."/>
            <person name="Johannesson H."/>
        </authorList>
    </citation>
    <scope>NUCLEOTIDE SEQUENCE</scope>
    <source>
        <strain evidence="2">PSN293</strain>
    </source>
</reference>
<dbReference type="EMBL" id="MU858045">
    <property type="protein sequence ID" value="KAK4220086.1"/>
    <property type="molecule type" value="Genomic_DNA"/>
</dbReference>
<feature type="region of interest" description="Disordered" evidence="1">
    <location>
        <begin position="164"/>
        <end position="228"/>
    </location>
</feature>
<sequence length="729" mass="80958">MNGEGETSIFQPITIPSPTENCQLGHCYCMGYGCSIGCVPVCACVLKAKAHPFACLPKEVVGRMSTFPDAPGRHGHVRNSGYYNDSWSVYDRTSGNVTAEVPSNDIQYMQESQAKEWLDIAANDPHPHPHHNPGRRLLSDIIGSSSYPPGSWESGSVAAADSCSDDYMDMDLDDPAVDSHSENISVATPPTLTTGTSVDHGGESDDDVQMTDPGPQSPQPHNVWPTLSRNELPLKPTIEFFNASSPSSDSSHGSLPSSESPSDSSVSSPSQSSVQSGTYSAASFSNSSTPYRSSSPNEHNGPRGRILRAPEETNEVRKIGACYRCRIGRVKCDTALVCRKCSVDVSKPGCEFVSKTCIREEPSKVGGVSASRWSWKASRFSPRRDDFIKSERTRLHVRFPFQGRSSRGLEITATPFRDVKGSSNRPLYGIVPDEGPGVDQIIAWVKAQIASNDKQDFESYLEKLHISFVQNNCLDSAVRSDEKTARMAGKPTPSAQPRGMVKTQKDLLKNILSMRCMWKVWSCEKFDVRTPSGDAVHSNWDTSAIEDHLQRVAEQALSSLEKTILRDMDRYLSPSDIRDDRPVLKSAMNAAAWIILWQMILLYRKSVIRTLVQQERDQKEVNAAPFVLGMSPSTKRHKFHEITERLFQGVVVMYSETFRTRKVLEGLRDANESVFGNDTSLHRVFQDTWKAREMFYKHVEKNTQSPDPLLASLVVVKERVGFKKGRGHK</sequence>
<comment type="caution">
    <text evidence="2">The sequence shown here is derived from an EMBL/GenBank/DDBJ whole genome shotgun (WGS) entry which is preliminary data.</text>
</comment>
<name>A0AAN7BBU2_9PEZI</name>
<evidence type="ECO:0000313" key="3">
    <source>
        <dbReference type="Proteomes" id="UP001301769"/>
    </source>
</evidence>
<evidence type="ECO:0000256" key="1">
    <source>
        <dbReference type="SAM" id="MobiDB-lite"/>
    </source>
</evidence>
<feature type="region of interest" description="Disordered" evidence="1">
    <location>
        <begin position="240"/>
        <end position="311"/>
    </location>
</feature>
<reference evidence="2" key="1">
    <citation type="journal article" date="2023" name="Mol. Phylogenet. Evol.">
        <title>Genome-scale phylogeny and comparative genomics of the fungal order Sordariales.</title>
        <authorList>
            <person name="Hensen N."/>
            <person name="Bonometti L."/>
            <person name="Westerberg I."/>
            <person name="Brannstrom I.O."/>
            <person name="Guillou S."/>
            <person name="Cros-Aarteil S."/>
            <person name="Calhoun S."/>
            <person name="Haridas S."/>
            <person name="Kuo A."/>
            <person name="Mondo S."/>
            <person name="Pangilinan J."/>
            <person name="Riley R."/>
            <person name="LaButti K."/>
            <person name="Andreopoulos B."/>
            <person name="Lipzen A."/>
            <person name="Chen C."/>
            <person name="Yan M."/>
            <person name="Daum C."/>
            <person name="Ng V."/>
            <person name="Clum A."/>
            <person name="Steindorff A."/>
            <person name="Ohm R.A."/>
            <person name="Martin F."/>
            <person name="Silar P."/>
            <person name="Natvig D.O."/>
            <person name="Lalanne C."/>
            <person name="Gautier V."/>
            <person name="Ament-Velasquez S.L."/>
            <person name="Kruys A."/>
            <person name="Hutchinson M.I."/>
            <person name="Powell A.J."/>
            <person name="Barry K."/>
            <person name="Miller A.N."/>
            <person name="Grigoriev I.V."/>
            <person name="Debuchy R."/>
            <person name="Gladieux P."/>
            <person name="Hiltunen Thoren M."/>
            <person name="Johannesson H."/>
        </authorList>
    </citation>
    <scope>NUCLEOTIDE SEQUENCE</scope>
    <source>
        <strain evidence="2">PSN293</strain>
    </source>
</reference>
<protein>
    <recommendedName>
        <fullName evidence="4">Zn(2)-C6 fungal-type domain-containing protein</fullName>
    </recommendedName>
</protein>
<proteinExistence type="predicted"/>
<accession>A0AAN7BBU2</accession>
<dbReference type="Proteomes" id="UP001301769">
    <property type="component" value="Unassembled WGS sequence"/>
</dbReference>
<evidence type="ECO:0000313" key="2">
    <source>
        <dbReference type="EMBL" id="KAK4220086.1"/>
    </source>
</evidence>
<feature type="compositionally biased region" description="Acidic residues" evidence="1">
    <location>
        <begin position="164"/>
        <end position="176"/>
    </location>
</feature>
<dbReference type="AlphaFoldDB" id="A0AAN7BBU2"/>
<feature type="compositionally biased region" description="Low complexity" evidence="1">
    <location>
        <begin position="244"/>
        <end position="295"/>
    </location>
</feature>
<feature type="region of interest" description="Disordered" evidence="1">
    <location>
        <begin position="480"/>
        <end position="499"/>
    </location>
</feature>
<organism evidence="2 3">
    <name type="scientific">Rhypophila decipiens</name>
    <dbReference type="NCBI Taxonomy" id="261697"/>
    <lineage>
        <taxon>Eukaryota</taxon>
        <taxon>Fungi</taxon>
        <taxon>Dikarya</taxon>
        <taxon>Ascomycota</taxon>
        <taxon>Pezizomycotina</taxon>
        <taxon>Sordariomycetes</taxon>
        <taxon>Sordariomycetidae</taxon>
        <taxon>Sordariales</taxon>
        <taxon>Naviculisporaceae</taxon>
        <taxon>Rhypophila</taxon>
    </lineage>
</organism>